<comment type="caution">
    <text evidence="2">The sequence shown here is derived from an EMBL/GenBank/DDBJ whole genome shotgun (WGS) entry which is preliminary data.</text>
</comment>
<protein>
    <submittedName>
        <fullName evidence="2">NAD(P)-dependent oxidoreductase</fullName>
    </submittedName>
</protein>
<feature type="domain" description="NAD-dependent epimerase/dehydratase" evidence="1">
    <location>
        <begin position="12"/>
        <end position="231"/>
    </location>
</feature>
<dbReference type="Pfam" id="PF01370">
    <property type="entry name" value="Epimerase"/>
    <property type="match status" value="1"/>
</dbReference>
<dbReference type="InterPro" id="IPR050177">
    <property type="entry name" value="Lipid_A_modif_metabolic_enz"/>
</dbReference>
<proteinExistence type="predicted"/>
<dbReference type="Gene3D" id="3.40.50.720">
    <property type="entry name" value="NAD(P)-binding Rossmann-like Domain"/>
    <property type="match status" value="1"/>
</dbReference>
<organism evidence="2 3">
    <name type="scientific">Gimesia maris</name>
    <dbReference type="NCBI Taxonomy" id="122"/>
    <lineage>
        <taxon>Bacteria</taxon>
        <taxon>Pseudomonadati</taxon>
        <taxon>Planctomycetota</taxon>
        <taxon>Planctomycetia</taxon>
        <taxon>Planctomycetales</taxon>
        <taxon>Planctomycetaceae</taxon>
        <taxon>Gimesia</taxon>
    </lineage>
</organism>
<gene>
    <name evidence="2" type="ORF">DIT97_13870</name>
</gene>
<dbReference type="AlphaFoldDB" id="A0A3D3R8X2"/>
<accession>A0A3D3R8X2</accession>
<dbReference type="EMBL" id="DQAY01000078">
    <property type="protein sequence ID" value="HCO24070.1"/>
    <property type="molecule type" value="Genomic_DNA"/>
</dbReference>
<name>A0A3D3R8X2_9PLAN</name>
<evidence type="ECO:0000313" key="2">
    <source>
        <dbReference type="EMBL" id="HCO24070.1"/>
    </source>
</evidence>
<evidence type="ECO:0000259" key="1">
    <source>
        <dbReference type="Pfam" id="PF01370"/>
    </source>
</evidence>
<evidence type="ECO:0000313" key="3">
    <source>
        <dbReference type="Proteomes" id="UP000263642"/>
    </source>
</evidence>
<sequence>MNQSMQKKPVLLITGAEGLIGSRLVNTFSEEYDVVAFDLEPLPAEQHQADWIPCDLTDDAAVSRALENLKQRHGDRIASVIHLAAYYDFSGEPSPLYEDLTVEGTRRLLHGLQNFTVEQFVFSSSLLVQASSEEGQPINETSPLNAEWDYPKSKLAAEEVIQKEAKGIPTVILRLAGVYDEDCHSIPISQQIARVYEKQLESYFFPGDLSCGQSFLHLDDLVACFQAVVEKRINLPLHSLFIIGEEDLMSYEELQDKLGLYLHGDQWPAIRIPKMAAKAGAWVKDQISNEEDAPFIKPWMIDLADQNYPVCIQHAREFLEWEPKHQLRNSLPEMTERLKSDPERWYQINGLPVPEELNQEDSAGTRK</sequence>
<dbReference type="InterPro" id="IPR001509">
    <property type="entry name" value="Epimerase_deHydtase"/>
</dbReference>
<dbReference type="SUPFAM" id="SSF51735">
    <property type="entry name" value="NAD(P)-binding Rossmann-fold domains"/>
    <property type="match status" value="1"/>
</dbReference>
<dbReference type="Proteomes" id="UP000263642">
    <property type="component" value="Unassembled WGS sequence"/>
</dbReference>
<dbReference type="PANTHER" id="PTHR43245">
    <property type="entry name" value="BIFUNCTIONAL POLYMYXIN RESISTANCE PROTEIN ARNA"/>
    <property type="match status" value="1"/>
</dbReference>
<reference evidence="2 3" key="1">
    <citation type="journal article" date="2018" name="Nat. Biotechnol.">
        <title>A standardized bacterial taxonomy based on genome phylogeny substantially revises the tree of life.</title>
        <authorList>
            <person name="Parks D.H."/>
            <person name="Chuvochina M."/>
            <person name="Waite D.W."/>
            <person name="Rinke C."/>
            <person name="Skarshewski A."/>
            <person name="Chaumeil P.A."/>
            <person name="Hugenholtz P."/>
        </authorList>
    </citation>
    <scope>NUCLEOTIDE SEQUENCE [LARGE SCALE GENOMIC DNA]</scope>
    <source>
        <strain evidence="2">UBA9375</strain>
    </source>
</reference>
<dbReference type="InterPro" id="IPR036291">
    <property type="entry name" value="NAD(P)-bd_dom_sf"/>
</dbReference>